<accession>A0A098YUR9</accession>
<organism evidence="1 2">
    <name type="scientific">Hoylesella timonensis S9-PR14</name>
    <dbReference type="NCBI Taxonomy" id="1401062"/>
    <lineage>
        <taxon>Bacteria</taxon>
        <taxon>Pseudomonadati</taxon>
        <taxon>Bacteroidota</taxon>
        <taxon>Bacteroidia</taxon>
        <taxon>Bacteroidales</taxon>
        <taxon>Prevotellaceae</taxon>
        <taxon>Hoylesella</taxon>
    </lineage>
</organism>
<name>A0A098YUR9_9BACT</name>
<reference evidence="1 2" key="1">
    <citation type="submission" date="2014-07" db="EMBL/GenBank/DDBJ databases">
        <authorList>
            <person name="McCorrison J."/>
            <person name="Sanka R."/>
            <person name="Torralba M."/>
            <person name="Gillis M."/>
            <person name="Haft D.H."/>
            <person name="Methe B."/>
            <person name="Sutton G."/>
            <person name="Nelson K.E."/>
        </authorList>
    </citation>
    <scope>NUCLEOTIDE SEQUENCE [LARGE SCALE GENOMIC DNA]</scope>
    <source>
        <strain evidence="1 2">S9-PR14</strain>
    </source>
</reference>
<dbReference type="Proteomes" id="UP000029723">
    <property type="component" value="Unassembled WGS sequence"/>
</dbReference>
<sequence>MEKITQDNLSDKYVDSIELRQIDKFVCDEMSRQIHRYIKAMSGSKTMMEKFEANLSTLTIPQKEEAIARYIDLNRKVLSGLDWQIVVARAMANYCDTFSYLLTLMHDERKMAFYLERVKNKYIRYHEVIEEQGKFGLKNYQGEIMVHPIYDFVRTCYVYVDDLMTMPVIVQKEGKMGLILPDGKDTIVAPFEYDDISLRDEYPYFEAIRGNEKGYIYCDGKFVAISLNK</sequence>
<dbReference type="RefSeq" id="WP_036925635.1">
    <property type="nucleotide sequence ID" value="NZ_JRPQ01000006.1"/>
</dbReference>
<dbReference type="EMBL" id="JRPQ01000006">
    <property type="protein sequence ID" value="KGI23104.1"/>
    <property type="molecule type" value="Genomic_DNA"/>
</dbReference>
<evidence type="ECO:0008006" key="3">
    <source>
        <dbReference type="Google" id="ProtNLM"/>
    </source>
</evidence>
<evidence type="ECO:0000313" key="2">
    <source>
        <dbReference type="Proteomes" id="UP000029723"/>
    </source>
</evidence>
<dbReference type="OrthoDB" id="5464673at2"/>
<dbReference type="AlphaFoldDB" id="A0A098YUR9"/>
<evidence type="ECO:0000313" key="1">
    <source>
        <dbReference type="EMBL" id="KGI23104.1"/>
    </source>
</evidence>
<protein>
    <recommendedName>
        <fullName evidence="3">WG repeat-containing protein</fullName>
    </recommendedName>
</protein>
<comment type="caution">
    <text evidence="1">The sequence shown here is derived from an EMBL/GenBank/DDBJ whole genome shotgun (WGS) entry which is preliminary data.</text>
</comment>
<gene>
    <name evidence="1" type="ORF">HMPREF9304_00460</name>
</gene>
<proteinExistence type="predicted"/>